<evidence type="ECO:0000256" key="1">
    <source>
        <dbReference type="SAM" id="Phobius"/>
    </source>
</evidence>
<feature type="transmembrane region" description="Helical" evidence="1">
    <location>
        <begin position="60"/>
        <end position="93"/>
    </location>
</feature>
<gene>
    <name evidence="2" type="ORF">C0081_09660</name>
</gene>
<reference evidence="2 3" key="1">
    <citation type="submission" date="2018-01" db="EMBL/GenBank/DDBJ databases">
        <title>The draft genome sequence of Cohaesibacter sp. H1304.</title>
        <authorList>
            <person name="Wang N.-N."/>
            <person name="Du Z.-J."/>
        </authorList>
    </citation>
    <scope>NUCLEOTIDE SEQUENCE [LARGE SCALE GENOMIC DNA]</scope>
    <source>
        <strain evidence="2 3">H1304</strain>
    </source>
</reference>
<dbReference type="RefSeq" id="WP_101533586.1">
    <property type="nucleotide sequence ID" value="NZ_JBFHIU010000021.1"/>
</dbReference>
<organism evidence="2 3">
    <name type="scientific">Cohaesibacter celericrescens</name>
    <dbReference type="NCBI Taxonomy" id="2067669"/>
    <lineage>
        <taxon>Bacteria</taxon>
        <taxon>Pseudomonadati</taxon>
        <taxon>Pseudomonadota</taxon>
        <taxon>Alphaproteobacteria</taxon>
        <taxon>Hyphomicrobiales</taxon>
        <taxon>Cohaesibacteraceae</taxon>
    </lineage>
</organism>
<keyword evidence="3" id="KW-1185">Reference proteome</keyword>
<dbReference type="InterPro" id="IPR046515">
    <property type="entry name" value="DUF6693"/>
</dbReference>
<dbReference type="Pfam" id="PF20403">
    <property type="entry name" value="DUF6693"/>
    <property type="match status" value="1"/>
</dbReference>
<dbReference type="Proteomes" id="UP000234881">
    <property type="component" value="Unassembled WGS sequence"/>
</dbReference>
<evidence type="ECO:0008006" key="4">
    <source>
        <dbReference type="Google" id="ProtNLM"/>
    </source>
</evidence>
<evidence type="ECO:0000313" key="2">
    <source>
        <dbReference type="EMBL" id="PLW77569.1"/>
    </source>
</evidence>
<evidence type="ECO:0000313" key="3">
    <source>
        <dbReference type="Proteomes" id="UP000234881"/>
    </source>
</evidence>
<protein>
    <recommendedName>
        <fullName evidence="4">DUF898 domain-containing protein</fullName>
    </recommendedName>
</protein>
<dbReference type="OrthoDB" id="6444713at2"/>
<name>A0A2N5XSU6_9HYPH</name>
<keyword evidence="1" id="KW-0812">Transmembrane</keyword>
<dbReference type="AlphaFoldDB" id="A0A2N5XSU6"/>
<keyword evidence="1" id="KW-0472">Membrane</keyword>
<feature type="transmembrane region" description="Helical" evidence="1">
    <location>
        <begin position="13"/>
        <end position="39"/>
    </location>
</feature>
<comment type="caution">
    <text evidence="2">The sequence shown here is derived from an EMBL/GenBank/DDBJ whole genome shotgun (WGS) entry which is preliminary data.</text>
</comment>
<proteinExistence type="predicted"/>
<accession>A0A2N5XSU6</accession>
<keyword evidence="1" id="KW-1133">Transmembrane helix</keyword>
<sequence length="116" mass="12952">MSGLKCEFELLEAFVLVILWIILTVLTLGLGAFVMPYYLAKAPINKTYVIDSAGQKIGRLYVDFSLAQIIVHALIWLLLSFVTFGIAYIVYWFAVYRKLLNAAVVEPVGATHLPAE</sequence>
<dbReference type="EMBL" id="PKUQ01000016">
    <property type="protein sequence ID" value="PLW77569.1"/>
    <property type="molecule type" value="Genomic_DNA"/>
</dbReference>